<evidence type="ECO:0000313" key="1">
    <source>
        <dbReference type="EMBL" id="ODM90004.1"/>
    </source>
</evidence>
<dbReference type="Gene3D" id="3.30.710.10">
    <property type="entry name" value="Potassium Channel Kv1.1, Chain A"/>
    <property type="match status" value="1"/>
</dbReference>
<dbReference type="Proteomes" id="UP000094527">
    <property type="component" value="Unassembled WGS sequence"/>
</dbReference>
<dbReference type="EMBL" id="LJIJ01002239">
    <property type="protein sequence ID" value="ODM90004.1"/>
    <property type="molecule type" value="Genomic_DNA"/>
</dbReference>
<sequence length="72" mass="7939">MAERAPELLQIAEKYDLADLKEDCGYALAESLNKDNAPMIWSLANTLNEQGGSDGVSSYPFIIIHQDESSFC</sequence>
<evidence type="ECO:0000313" key="2">
    <source>
        <dbReference type="Proteomes" id="UP000094527"/>
    </source>
</evidence>
<accession>A0A1D2MAV6</accession>
<gene>
    <name evidence="1" type="ORF">Ocin01_16677</name>
</gene>
<organism evidence="1 2">
    <name type="scientific">Orchesella cincta</name>
    <name type="common">Springtail</name>
    <name type="synonym">Podura cincta</name>
    <dbReference type="NCBI Taxonomy" id="48709"/>
    <lineage>
        <taxon>Eukaryota</taxon>
        <taxon>Metazoa</taxon>
        <taxon>Ecdysozoa</taxon>
        <taxon>Arthropoda</taxon>
        <taxon>Hexapoda</taxon>
        <taxon>Collembola</taxon>
        <taxon>Entomobryomorpha</taxon>
        <taxon>Entomobryoidea</taxon>
        <taxon>Orchesellidae</taxon>
        <taxon>Orchesellinae</taxon>
        <taxon>Orchesella</taxon>
    </lineage>
</organism>
<protein>
    <submittedName>
        <fullName evidence="1">Uncharacterized protein</fullName>
    </submittedName>
</protein>
<name>A0A1D2MAV6_ORCCI</name>
<keyword evidence="2" id="KW-1185">Reference proteome</keyword>
<comment type="caution">
    <text evidence="1">The sequence shown here is derived from an EMBL/GenBank/DDBJ whole genome shotgun (WGS) entry which is preliminary data.</text>
</comment>
<dbReference type="OrthoDB" id="6359816at2759"/>
<proteinExistence type="predicted"/>
<dbReference type="AlphaFoldDB" id="A0A1D2MAV6"/>
<dbReference type="InterPro" id="IPR011333">
    <property type="entry name" value="SKP1/BTB/POZ_sf"/>
</dbReference>
<reference evidence="1 2" key="1">
    <citation type="journal article" date="2016" name="Genome Biol. Evol.">
        <title>Gene Family Evolution Reflects Adaptation to Soil Environmental Stressors in the Genome of the Collembolan Orchesella cincta.</title>
        <authorList>
            <person name="Faddeeva-Vakhrusheva A."/>
            <person name="Derks M.F."/>
            <person name="Anvar S.Y."/>
            <person name="Agamennone V."/>
            <person name="Suring W."/>
            <person name="Smit S."/>
            <person name="van Straalen N.M."/>
            <person name="Roelofs D."/>
        </authorList>
    </citation>
    <scope>NUCLEOTIDE SEQUENCE [LARGE SCALE GENOMIC DNA]</scope>
    <source>
        <tissue evidence="1">Mixed pool</tissue>
    </source>
</reference>